<name>A0A0A9BIA0_ARUDO</name>
<proteinExistence type="predicted"/>
<reference evidence="1" key="2">
    <citation type="journal article" date="2015" name="Data Brief">
        <title>Shoot transcriptome of the giant reed, Arundo donax.</title>
        <authorList>
            <person name="Barrero R.A."/>
            <person name="Guerrero F.D."/>
            <person name="Moolhuijzen P."/>
            <person name="Goolsby J.A."/>
            <person name="Tidwell J."/>
            <person name="Bellgard S.E."/>
            <person name="Bellgard M.I."/>
        </authorList>
    </citation>
    <scope>NUCLEOTIDE SEQUENCE</scope>
    <source>
        <tissue evidence="1">Shoot tissue taken approximately 20 cm above the soil surface</tissue>
    </source>
</reference>
<protein>
    <submittedName>
        <fullName evidence="1">Uncharacterized protein</fullName>
    </submittedName>
</protein>
<dbReference type="PROSITE" id="PS51257">
    <property type="entry name" value="PROKAR_LIPOPROTEIN"/>
    <property type="match status" value="1"/>
</dbReference>
<dbReference type="EMBL" id="GBRH01236940">
    <property type="protein sequence ID" value="JAD60955.1"/>
    <property type="molecule type" value="Transcribed_RNA"/>
</dbReference>
<organism evidence="1">
    <name type="scientific">Arundo donax</name>
    <name type="common">Giant reed</name>
    <name type="synonym">Donax arundinaceus</name>
    <dbReference type="NCBI Taxonomy" id="35708"/>
    <lineage>
        <taxon>Eukaryota</taxon>
        <taxon>Viridiplantae</taxon>
        <taxon>Streptophyta</taxon>
        <taxon>Embryophyta</taxon>
        <taxon>Tracheophyta</taxon>
        <taxon>Spermatophyta</taxon>
        <taxon>Magnoliopsida</taxon>
        <taxon>Liliopsida</taxon>
        <taxon>Poales</taxon>
        <taxon>Poaceae</taxon>
        <taxon>PACMAD clade</taxon>
        <taxon>Arundinoideae</taxon>
        <taxon>Arundineae</taxon>
        <taxon>Arundo</taxon>
    </lineage>
</organism>
<dbReference type="AlphaFoldDB" id="A0A0A9BIA0"/>
<sequence length="19" mass="2301">MLKSDTLVFIFFFLLSCYL</sequence>
<evidence type="ECO:0000313" key="1">
    <source>
        <dbReference type="EMBL" id="JAD60955.1"/>
    </source>
</evidence>
<accession>A0A0A9BIA0</accession>
<reference evidence="1" key="1">
    <citation type="submission" date="2014-09" db="EMBL/GenBank/DDBJ databases">
        <authorList>
            <person name="Magalhaes I.L.F."/>
            <person name="Oliveira U."/>
            <person name="Santos F.R."/>
            <person name="Vidigal T.H.D.A."/>
            <person name="Brescovit A.D."/>
            <person name="Santos A.J."/>
        </authorList>
    </citation>
    <scope>NUCLEOTIDE SEQUENCE</scope>
    <source>
        <tissue evidence="1">Shoot tissue taken approximately 20 cm above the soil surface</tissue>
    </source>
</reference>